<evidence type="ECO:0000313" key="16">
    <source>
        <dbReference type="Proteomes" id="UP000002009"/>
    </source>
</evidence>
<dbReference type="InterPro" id="IPR039693">
    <property type="entry name" value="Rtr1/RPAP2"/>
</dbReference>
<dbReference type="GO" id="GO:0043175">
    <property type="term" value="F:RNA polymerase core enzyme binding"/>
    <property type="evidence" value="ECO:0007669"/>
    <property type="project" value="UniProtKB-UniRule"/>
</dbReference>
<dbReference type="EC" id="3.1.3.16" evidence="12"/>
<keyword evidence="4 12" id="KW-0863">Zinc-finger</keyword>
<dbReference type="PANTHER" id="PTHR14732:SF0">
    <property type="entry name" value="RNA POLYMERASE II SUBUNIT B1 CTD PHOSPHATASE RPAP2-RELATED"/>
    <property type="match status" value="1"/>
</dbReference>
<feature type="compositionally biased region" description="Polar residues" evidence="13">
    <location>
        <begin position="419"/>
        <end position="431"/>
    </location>
</feature>
<dbReference type="EMBL" id="CP001330">
    <property type="protein sequence ID" value="ACO66339.1"/>
    <property type="molecule type" value="Genomic_DNA"/>
</dbReference>
<evidence type="ECO:0000313" key="15">
    <source>
        <dbReference type="EMBL" id="ACO66339.1"/>
    </source>
</evidence>
<dbReference type="GeneID" id="8247796"/>
<keyword evidence="7 12" id="KW-0904">Protein phosphatase</keyword>
<reference evidence="15 16" key="1">
    <citation type="journal article" date="2009" name="Science">
        <title>Green evolution and dynamic adaptations revealed by genomes of the marine picoeukaryotes Micromonas.</title>
        <authorList>
            <person name="Worden A.Z."/>
            <person name="Lee J.H."/>
            <person name="Mock T."/>
            <person name="Rouze P."/>
            <person name="Simmons M.P."/>
            <person name="Aerts A.L."/>
            <person name="Allen A.E."/>
            <person name="Cuvelier M.L."/>
            <person name="Derelle E."/>
            <person name="Everett M.V."/>
            <person name="Foulon E."/>
            <person name="Grimwood J."/>
            <person name="Gundlach H."/>
            <person name="Henrissat B."/>
            <person name="Napoli C."/>
            <person name="McDonald S.M."/>
            <person name="Parker M.S."/>
            <person name="Rombauts S."/>
            <person name="Salamov A."/>
            <person name="Von Dassow P."/>
            <person name="Badger J.H."/>
            <person name="Coutinho P.M."/>
            <person name="Demir E."/>
            <person name="Dubchak I."/>
            <person name="Gentemann C."/>
            <person name="Eikrem W."/>
            <person name="Gready J.E."/>
            <person name="John U."/>
            <person name="Lanier W."/>
            <person name="Lindquist E.A."/>
            <person name="Lucas S."/>
            <person name="Mayer K.F."/>
            <person name="Moreau H."/>
            <person name="Not F."/>
            <person name="Otillar R."/>
            <person name="Panaud O."/>
            <person name="Pangilinan J."/>
            <person name="Paulsen I."/>
            <person name="Piegu B."/>
            <person name="Poliakov A."/>
            <person name="Robbens S."/>
            <person name="Schmutz J."/>
            <person name="Toulza E."/>
            <person name="Wyss T."/>
            <person name="Zelensky A."/>
            <person name="Zhou K."/>
            <person name="Armbrust E.V."/>
            <person name="Bhattacharya D."/>
            <person name="Goodenough U.W."/>
            <person name="Van de Peer Y."/>
            <person name="Grigoriev I.V."/>
        </authorList>
    </citation>
    <scope>NUCLEOTIDE SEQUENCE [LARGE SCALE GENOMIC DNA]</scope>
    <source>
        <strain evidence="16">RCC299 / NOUM17</strain>
    </source>
</reference>
<dbReference type="FunCoup" id="C1EF24">
    <property type="interactions" value="376"/>
</dbReference>
<evidence type="ECO:0000256" key="6">
    <source>
        <dbReference type="ARBA" id="ARBA00022833"/>
    </source>
</evidence>
<dbReference type="Gene3D" id="1.25.40.820">
    <property type="match status" value="1"/>
</dbReference>
<dbReference type="InterPro" id="IPR007308">
    <property type="entry name" value="Rtr1/RPAP2_dom"/>
</dbReference>
<evidence type="ECO:0000256" key="8">
    <source>
        <dbReference type="ARBA" id="ARBA00023242"/>
    </source>
</evidence>
<feature type="region of interest" description="Disordered" evidence="13">
    <location>
        <begin position="18"/>
        <end position="56"/>
    </location>
</feature>
<comment type="function">
    <text evidence="12">Putative RNA polymerase II subunit B1 C-terminal domain (CTD) phosphatase involved in RNA polymerase II transcription regulation.</text>
</comment>
<evidence type="ECO:0000256" key="10">
    <source>
        <dbReference type="ARBA" id="ARBA00048336"/>
    </source>
</evidence>
<organism evidence="15 16">
    <name type="scientific">Micromonas commoda (strain RCC299 / NOUM17 / CCMP2709)</name>
    <name type="common">Picoplanktonic green alga</name>
    <dbReference type="NCBI Taxonomy" id="296587"/>
    <lineage>
        <taxon>Eukaryota</taxon>
        <taxon>Viridiplantae</taxon>
        <taxon>Chlorophyta</taxon>
        <taxon>Mamiellophyceae</taxon>
        <taxon>Mamiellales</taxon>
        <taxon>Mamiellaceae</taxon>
        <taxon>Micromonas</taxon>
    </lineage>
</organism>
<dbReference type="GO" id="GO:0005737">
    <property type="term" value="C:cytoplasm"/>
    <property type="evidence" value="ECO:0007669"/>
    <property type="project" value="TreeGrafter"/>
</dbReference>
<dbReference type="PROSITE" id="PS51479">
    <property type="entry name" value="ZF_RTR1"/>
    <property type="match status" value="1"/>
</dbReference>
<comment type="catalytic activity">
    <reaction evidence="10 12">
        <text>O-phospho-L-threonyl-[protein] + H2O = L-threonyl-[protein] + phosphate</text>
        <dbReference type="Rhea" id="RHEA:47004"/>
        <dbReference type="Rhea" id="RHEA-COMP:11060"/>
        <dbReference type="Rhea" id="RHEA-COMP:11605"/>
        <dbReference type="ChEBI" id="CHEBI:15377"/>
        <dbReference type="ChEBI" id="CHEBI:30013"/>
        <dbReference type="ChEBI" id="CHEBI:43474"/>
        <dbReference type="ChEBI" id="CHEBI:61977"/>
        <dbReference type="EC" id="3.1.3.16"/>
    </reaction>
</comment>
<feature type="domain" description="RTR1-type" evidence="14">
    <location>
        <begin position="194"/>
        <end position="297"/>
    </location>
</feature>
<dbReference type="GO" id="GO:0008420">
    <property type="term" value="F:RNA polymerase II CTD heptapeptide repeat phosphatase activity"/>
    <property type="evidence" value="ECO:0007669"/>
    <property type="project" value="UniProtKB-UniRule"/>
</dbReference>
<dbReference type="STRING" id="296587.C1EF24"/>
<feature type="region of interest" description="Disordered" evidence="13">
    <location>
        <begin position="301"/>
        <end position="375"/>
    </location>
</feature>
<dbReference type="KEGG" id="mis:MICPUN_103288"/>
<feature type="compositionally biased region" description="Basic and acidic residues" evidence="13">
    <location>
        <begin position="310"/>
        <end position="328"/>
    </location>
</feature>
<evidence type="ECO:0000256" key="1">
    <source>
        <dbReference type="ARBA" id="ARBA00004123"/>
    </source>
</evidence>
<protein>
    <recommendedName>
        <fullName evidence="12">RNA polymerase II subunit B1 CTD phosphatase RPAP2 homolog</fullName>
        <ecNumber evidence="12">3.1.3.16</ecNumber>
    </recommendedName>
</protein>
<gene>
    <name evidence="15" type="ORF">MICPUN_103288</name>
</gene>
<feature type="region of interest" description="Disordered" evidence="13">
    <location>
        <begin position="96"/>
        <end position="132"/>
    </location>
</feature>
<evidence type="ECO:0000256" key="7">
    <source>
        <dbReference type="ARBA" id="ARBA00022912"/>
    </source>
</evidence>
<dbReference type="eggNOG" id="KOG4780">
    <property type="taxonomic scope" value="Eukaryota"/>
</dbReference>
<dbReference type="Pfam" id="PF04181">
    <property type="entry name" value="RPAP2_Rtr1"/>
    <property type="match status" value="1"/>
</dbReference>
<feature type="region of interest" description="Disordered" evidence="13">
    <location>
        <begin position="622"/>
        <end position="659"/>
    </location>
</feature>
<evidence type="ECO:0000256" key="4">
    <source>
        <dbReference type="ARBA" id="ARBA00022771"/>
    </source>
</evidence>
<evidence type="ECO:0000256" key="11">
    <source>
        <dbReference type="PROSITE-ProRule" id="PRU00812"/>
    </source>
</evidence>
<feature type="compositionally biased region" description="Low complexity" evidence="13">
    <location>
        <begin position="96"/>
        <end position="108"/>
    </location>
</feature>
<proteinExistence type="inferred from homology"/>
<dbReference type="InParanoid" id="C1EF24"/>
<feature type="compositionally biased region" description="Basic and acidic residues" evidence="13">
    <location>
        <begin position="446"/>
        <end position="464"/>
    </location>
</feature>
<name>C1EF24_MICCC</name>
<dbReference type="GO" id="GO:0008270">
    <property type="term" value="F:zinc ion binding"/>
    <property type="evidence" value="ECO:0007669"/>
    <property type="project" value="UniProtKB-KW"/>
</dbReference>
<keyword evidence="16" id="KW-1185">Reference proteome</keyword>
<comment type="similarity">
    <text evidence="2 11 12">Belongs to the RPAP2 family.</text>
</comment>
<dbReference type="InterPro" id="IPR038534">
    <property type="entry name" value="Rtr1/RPAP2_sf"/>
</dbReference>
<evidence type="ECO:0000256" key="2">
    <source>
        <dbReference type="ARBA" id="ARBA00005676"/>
    </source>
</evidence>
<dbReference type="PANTHER" id="PTHR14732">
    <property type="entry name" value="RNA POLYMERASE II SUBUNIT B1 CTD PHOSPHATASE RPAP2-RELATED"/>
    <property type="match status" value="1"/>
</dbReference>
<evidence type="ECO:0000256" key="3">
    <source>
        <dbReference type="ARBA" id="ARBA00022723"/>
    </source>
</evidence>
<dbReference type="AlphaFoldDB" id="C1EF24"/>
<evidence type="ECO:0000256" key="9">
    <source>
        <dbReference type="ARBA" id="ARBA00047761"/>
    </source>
</evidence>
<evidence type="ECO:0000256" key="13">
    <source>
        <dbReference type="SAM" id="MobiDB-lite"/>
    </source>
</evidence>
<comment type="catalytic activity">
    <reaction evidence="9 12">
        <text>O-phospho-L-seryl-[protein] + H2O = L-seryl-[protein] + phosphate</text>
        <dbReference type="Rhea" id="RHEA:20629"/>
        <dbReference type="Rhea" id="RHEA-COMP:9863"/>
        <dbReference type="Rhea" id="RHEA-COMP:11604"/>
        <dbReference type="ChEBI" id="CHEBI:15377"/>
        <dbReference type="ChEBI" id="CHEBI:29999"/>
        <dbReference type="ChEBI" id="CHEBI:43474"/>
        <dbReference type="ChEBI" id="CHEBI:83421"/>
        <dbReference type="EC" id="3.1.3.16"/>
    </reaction>
</comment>
<comment type="subcellular location">
    <subcellularLocation>
        <location evidence="1 12">Nucleus</location>
    </subcellularLocation>
</comment>
<sequence length="827" mass="88005">MASGSSFSRYSTIVPEAIEGGEDAGNGGGEIEFKAAPSSSTSGGSDPFADAAAIAEQRDAEDAEFFNSIKNMDDLVSKTNLQWALRESGEVASAVAGDAAGSASGGAQKRPKARPRPAPSKESEPGRTSGDGAEMLKVLKNAPVSNPEPSPAPDPAKAPLALAQAHLIAMRAKYKVVEALLEDEAESVPQLQSIVGGDMSGEDFLQVCEERALAGRCGWPLCATSLHAQKSIPSSAGSKAKPGGKYRIDTKNRKVYLKASLDMFCCTAHRVEAEDFGTTLALDLTGEGGEEAKEALAPESGLKGGFLNADKGKEKATTKTERDRKIVGRDPVNLPTKNVDKSFGNVNQNIKMDVLEKRPPRATEAQAPKPPTVPEGVDAAEAAKMIEGYVPNKGIEPPKKKGPSKFMQMRAKEKEKQSGEASETVSRSESPQPKGVLKSGMTPGFLKEKKEPAAKGVRFDKKLETGPTGSEYEQTEEEIADLTTRQKNFESASQTQLDAEPRGNGGGAQFYFNVYEEGGVHERTGKNVPMTGMGQFSEGQITRVIPAGADGYVDTDEESDEKDVNGGDLANDARVNGAMEEAMRAAEAAARAVDAAGDDQGKKEAAELALSEAREALRLALTKAGGEESGDEGATTDGESTDGEGSERNARGGGPPVSEFGSTWMMMDGWVTRATFHHLGATLKDDMDGTPELPPRIGYAVQQANAAAHEISRALPTVIRTFGLRQSPASLEQPLGRMLRTFFFDRATPSLRPERWALVAAVMLEAIATRKIRADERDDRPPTFVEDMNKAIGQNGGMARIVENARSTEDERRVMLELLRGECAGGL</sequence>
<dbReference type="GO" id="GO:0005634">
    <property type="term" value="C:nucleus"/>
    <property type="evidence" value="ECO:0007669"/>
    <property type="project" value="UniProtKB-SubCell"/>
</dbReference>
<keyword evidence="6 12" id="KW-0862">Zinc</keyword>
<dbReference type="OrthoDB" id="2590500at2759"/>
<evidence type="ECO:0000256" key="5">
    <source>
        <dbReference type="ARBA" id="ARBA00022801"/>
    </source>
</evidence>
<keyword evidence="5 12" id="KW-0378">Hydrolase</keyword>
<keyword evidence="3 12" id="KW-0479">Metal-binding</keyword>
<dbReference type="Proteomes" id="UP000002009">
    <property type="component" value="Chromosome 11"/>
</dbReference>
<evidence type="ECO:0000256" key="12">
    <source>
        <dbReference type="RuleBase" id="RU367080"/>
    </source>
</evidence>
<accession>C1EF24</accession>
<keyword evidence="8 12" id="KW-0539">Nucleus</keyword>
<evidence type="ECO:0000259" key="14">
    <source>
        <dbReference type="PROSITE" id="PS51479"/>
    </source>
</evidence>
<feature type="region of interest" description="Disordered" evidence="13">
    <location>
        <begin position="390"/>
        <end position="477"/>
    </location>
</feature>
<dbReference type="RefSeq" id="XP_002505081.1">
    <property type="nucleotide sequence ID" value="XM_002505035.1"/>
</dbReference>